<dbReference type="EMBL" id="NHOO01000019">
    <property type="protein sequence ID" value="OVE46363.1"/>
    <property type="molecule type" value="Genomic_DNA"/>
</dbReference>
<organism evidence="4 5">
    <name type="scientific">Chromobacterium violaceum</name>
    <dbReference type="NCBI Taxonomy" id="536"/>
    <lineage>
        <taxon>Bacteria</taxon>
        <taxon>Pseudomonadati</taxon>
        <taxon>Pseudomonadota</taxon>
        <taxon>Betaproteobacteria</taxon>
        <taxon>Neisseriales</taxon>
        <taxon>Chromobacteriaceae</taxon>
        <taxon>Chromobacterium</taxon>
    </lineage>
</organism>
<dbReference type="AlphaFoldDB" id="A0A202B464"/>
<feature type="chain" id="PRO_5013075061" description="Solute-binding protein family 3/N-terminal domain-containing protein" evidence="2">
    <location>
        <begin position="30"/>
        <end position="281"/>
    </location>
</feature>
<evidence type="ECO:0000259" key="3">
    <source>
        <dbReference type="Pfam" id="PF00497"/>
    </source>
</evidence>
<evidence type="ECO:0000256" key="1">
    <source>
        <dbReference type="ARBA" id="ARBA00022729"/>
    </source>
</evidence>
<evidence type="ECO:0000256" key="2">
    <source>
        <dbReference type="SAM" id="SignalP"/>
    </source>
</evidence>
<dbReference type="InterPro" id="IPR001638">
    <property type="entry name" value="Solute-binding_3/MltF_N"/>
</dbReference>
<dbReference type="Pfam" id="PF00497">
    <property type="entry name" value="SBP_bac_3"/>
    <property type="match status" value="1"/>
</dbReference>
<dbReference type="Proteomes" id="UP000196342">
    <property type="component" value="Unassembled WGS sequence"/>
</dbReference>
<feature type="signal peptide" evidence="2">
    <location>
        <begin position="1"/>
        <end position="29"/>
    </location>
</feature>
<protein>
    <recommendedName>
        <fullName evidence="3">Solute-binding protein family 3/N-terminal domain-containing protein</fullName>
    </recommendedName>
</protein>
<comment type="caution">
    <text evidence="4">The sequence shown here is derived from an EMBL/GenBank/DDBJ whole genome shotgun (WGS) entry which is preliminary data.</text>
</comment>
<keyword evidence="1 2" id="KW-0732">Signal</keyword>
<dbReference type="SUPFAM" id="SSF53850">
    <property type="entry name" value="Periplasmic binding protein-like II"/>
    <property type="match status" value="1"/>
</dbReference>
<proteinExistence type="predicted"/>
<dbReference type="Gene3D" id="3.40.190.10">
    <property type="entry name" value="Periplasmic binding protein-like II"/>
    <property type="match status" value="1"/>
</dbReference>
<name>A0A202B464_CHRVL</name>
<gene>
    <name evidence="4" type="ORF">CBW21_19040</name>
</gene>
<evidence type="ECO:0000313" key="4">
    <source>
        <dbReference type="EMBL" id="OVE46363.1"/>
    </source>
</evidence>
<evidence type="ECO:0000313" key="5">
    <source>
        <dbReference type="Proteomes" id="UP000196342"/>
    </source>
</evidence>
<keyword evidence="5" id="KW-1185">Reference proteome</keyword>
<feature type="domain" description="Solute-binding protein family 3/N-terminal" evidence="3">
    <location>
        <begin position="35"/>
        <end position="265"/>
    </location>
</feature>
<reference evidence="4 5" key="1">
    <citation type="submission" date="2017-05" db="EMBL/GenBank/DDBJ databases">
        <title>Chromobacterium violaceum GHPS1 isolated from Hydrocarbon polluted soil in French Guiana display an awesome secondary metabolite arsenal and a battery of drug and heavy-metal-resistance and detoxification of xenobiotics proteins.</title>
        <authorList>
            <person name="Belbahri L."/>
        </authorList>
    </citation>
    <scope>NUCLEOTIDE SEQUENCE [LARGE SCALE GENOMIC DNA]</scope>
    <source>
        <strain evidence="4 5">GHPS1</strain>
    </source>
</reference>
<sequence>MVFPSWSVAAMRRSAIRLLPMLWSACCAAAPQTVTILTDNGYPPYSYEAGGQAQGIYNDILRAASDRLSGYRIELHPVPWKRGLAELEAGRALALSPPYYRPGERPFMRPYSVPMLREKVVVYCRAAVMRLPRPVWPNDYLGLRFGNNAGFRPGGGAFWALVDLGRISMEEAPDVRTNLLKLIRGHLDCYQNDKLAIDMELAKLQRLGLYREGQLAEAATVSEEQGYVGFTDRDGGRFPYKQDFIRELNQALAGMKRDGTVDRIVGHALNAARSQPASASF</sequence>
<dbReference type="PANTHER" id="PTHR35936">
    <property type="entry name" value="MEMBRANE-BOUND LYTIC MUREIN TRANSGLYCOSYLASE F"/>
    <property type="match status" value="1"/>
</dbReference>
<dbReference type="PANTHER" id="PTHR35936:SF25">
    <property type="entry name" value="ABC TRANSPORTER SUBSTRATE-BINDING PROTEIN"/>
    <property type="match status" value="1"/>
</dbReference>
<accession>A0A202B464</accession>